<feature type="domain" description="GTP cyclohydrolase II" evidence="4">
    <location>
        <begin position="32"/>
        <end position="85"/>
    </location>
</feature>
<evidence type="ECO:0000259" key="4">
    <source>
        <dbReference type="Pfam" id="PF00925"/>
    </source>
</evidence>
<dbReference type="GO" id="GO:0005829">
    <property type="term" value="C:cytosol"/>
    <property type="evidence" value="ECO:0007669"/>
    <property type="project" value="TreeGrafter"/>
</dbReference>
<reference evidence="5" key="1">
    <citation type="submission" date="2013-07" db="EMBL/GenBank/DDBJ databases">
        <title>Sub-species coevolution in mutualistic symbiosis.</title>
        <authorList>
            <person name="Murfin K."/>
            <person name="Klassen J."/>
            <person name="Lee M."/>
            <person name="Forst S."/>
            <person name="Stock P."/>
            <person name="Goodrich-Blair H."/>
        </authorList>
    </citation>
    <scope>NUCLEOTIDE SEQUENCE [LARGE SCALE GENOMIC DNA]</scope>
    <source>
        <strain evidence="5">Oregonense</strain>
    </source>
</reference>
<dbReference type="UniPathway" id="UPA00275"/>
<dbReference type="HOGENOM" id="CLU_2511895_0_0_6"/>
<keyword evidence="3" id="KW-0479">Metal-binding</keyword>
<dbReference type="RefSeq" id="WP_038256136.1">
    <property type="nucleotide sequence ID" value="NZ_CAWLUU010000167.1"/>
</dbReference>
<dbReference type="InterPro" id="IPR036144">
    <property type="entry name" value="RibA-like_sf"/>
</dbReference>
<dbReference type="Gene3D" id="3.40.50.10990">
    <property type="entry name" value="GTP cyclohydrolase II"/>
    <property type="match status" value="1"/>
</dbReference>
<evidence type="ECO:0000256" key="2">
    <source>
        <dbReference type="ARBA" id="ARBA00022619"/>
    </source>
</evidence>
<organism evidence="5 6">
    <name type="scientific">Xenorhabdus bovienii str. oregonense</name>
    <dbReference type="NCBI Taxonomy" id="1398202"/>
    <lineage>
        <taxon>Bacteria</taxon>
        <taxon>Pseudomonadati</taxon>
        <taxon>Pseudomonadota</taxon>
        <taxon>Gammaproteobacteria</taxon>
        <taxon>Enterobacterales</taxon>
        <taxon>Morganellaceae</taxon>
        <taxon>Xenorhabdus</taxon>
    </lineage>
</organism>
<keyword evidence="2" id="KW-0686">Riboflavin biosynthesis</keyword>
<comment type="pathway">
    <text evidence="1">Cofactor biosynthesis; riboflavin biosynthesis.</text>
</comment>
<dbReference type="PANTHER" id="PTHR21327:SF18">
    <property type="entry name" value="3,4-DIHYDROXY-2-BUTANONE 4-PHOSPHATE SYNTHASE"/>
    <property type="match status" value="1"/>
</dbReference>
<dbReference type="Proteomes" id="UP000028483">
    <property type="component" value="Unassembled WGS sequence"/>
</dbReference>
<comment type="caution">
    <text evidence="5">The sequence shown here is derived from an EMBL/GenBank/DDBJ whole genome shotgun (WGS) entry which is preliminary data.</text>
</comment>
<dbReference type="PANTHER" id="PTHR21327">
    <property type="entry name" value="GTP CYCLOHYDROLASE II-RELATED"/>
    <property type="match status" value="1"/>
</dbReference>
<evidence type="ECO:0000313" key="5">
    <source>
        <dbReference type="EMBL" id="CDH05506.1"/>
    </source>
</evidence>
<dbReference type="AlphaFoldDB" id="A0A077P6R5"/>
<accession>A0A077P6R5</accession>
<dbReference type="SUPFAM" id="SSF142695">
    <property type="entry name" value="RibA-like"/>
    <property type="match status" value="1"/>
</dbReference>
<dbReference type="GO" id="GO:0003935">
    <property type="term" value="F:GTP cyclohydrolase II activity"/>
    <property type="evidence" value="ECO:0007669"/>
    <property type="project" value="TreeGrafter"/>
</dbReference>
<keyword evidence="5" id="KW-0378">Hydrolase</keyword>
<dbReference type="GO" id="GO:0046872">
    <property type="term" value="F:metal ion binding"/>
    <property type="evidence" value="ECO:0007669"/>
    <property type="project" value="UniProtKB-KW"/>
</dbReference>
<sequence length="85" mass="9668">MNEARIILTLNASVRTRVKVPIHSRPRHQKFEAEMVTLSGPCDTSEHPAIVFEPLGNSPHVRMHSEWLTDDVFGSERCDCGRELQ</sequence>
<protein>
    <submittedName>
        <fullName evidence="5">Putative GTP cyclohydrolase protein</fullName>
    </submittedName>
</protein>
<dbReference type="InterPro" id="IPR032677">
    <property type="entry name" value="GTP_cyclohydro_II"/>
</dbReference>
<dbReference type="Pfam" id="PF00925">
    <property type="entry name" value="GTP_cyclohydro2"/>
    <property type="match status" value="1"/>
</dbReference>
<evidence type="ECO:0000313" key="6">
    <source>
        <dbReference type="Proteomes" id="UP000028483"/>
    </source>
</evidence>
<proteinExistence type="predicted"/>
<dbReference type="GO" id="GO:0009231">
    <property type="term" value="P:riboflavin biosynthetic process"/>
    <property type="evidence" value="ECO:0007669"/>
    <property type="project" value="UniProtKB-UniPathway"/>
</dbReference>
<evidence type="ECO:0000256" key="3">
    <source>
        <dbReference type="ARBA" id="ARBA00022723"/>
    </source>
</evidence>
<evidence type="ECO:0000256" key="1">
    <source>
        <dbReference type="ARBA" id="ARBA00005104"/>
    </source>
</evidence>
<gene>
    <name evidence="5" type="ORF">XBO1_1940022</name>
</gene>
<name>A0A077P6R5_XENBV</name>
<dbReference type="EMBL" id="CBSX010000106">
    <property type="protein sequence ID" value="CDH05506.1"/>
    <property type="molecule type" value="Genomic_DNA"/>
</dbReference>